<dbReference type="GO" id="GO:0009424">
    <property type="term" value="C:bacterial-type flagellum hook"/>
    <property type="evidence" value="ECO:0007669"/>
    <property type="project" value="TreeGrafter"/>
</dbReference>
<dbReference type="SUPFAM" id="SSF117143">
    <property type="entry name" value="Flagellar hook protein flgE"/>
    <property type="match status" value="2"/>
</dbReference>
<dbReference type="PANTHER" id="PTHR30435">
    <property type="entry name" value="FLAGELLAR PROTEIN"/>
    <property type="match status" value="1"/>
</dbReference>
<feature type="domain" description="Flagellar hook protein FlgE/F/G-like D1" evidence="9">
    <location>
        <begin position="85"/>
        <end position="136"/>
    </location>
</feature>
<comment type="subcellular location">
    <subcellularLocation>
        <location evidence="1 5">Bacterial flagellum basal body</location>
    </subcellularLocation>
</comment>
<dbReference type="AlphaFoldDB" id="A0A0H2M9P9"/>
<dbReference type="InterPro" id="IPR053967">
    <property type="entry name" value="LlgE_F_G-like_D1"/>
</dbReference>
<dbReference type="Pfam" id="PF00460">
    <property type="entry name" value="Flg_bb_rod"/>
    <property type="match status" value="1"/>
</dbReference>
<protein>
    <recommendedName>
        <fullName evidence="3 5">Flagellar hook protein FlgE</fullName>
    </recommendedName>
</protein>
<dbReference type="EMBL" id="LAQL01000021">
    <property type="protein sequence ID" value="KLN59033.1"/>
    <property type="molecule type" value="Genomic_DNA"/>
</dbReference>
<dbReference type="Gene3D" id="2.60.98.20">
    <property type="entry name" value="Flagellar hook protein FlgE"/>
    <property type="match status" value="1"/>
</dbReference>
<feature type="domain" description="Flagellar basal body rod protein N-terminal" evidence="6">
    <location>
        <begin position="7"/>
        <end position="37"/>
    </location>
</feature>
<proteinExistence type="inferred from homology"/>
<dbReference type="PATRIC" id="fig|1489064.4.peg.1803"/>
<dbReference type="InterPro" id="IPR001444">
    <property type="entry name" value="Flag_bb_rod_N"/>
</dbReference>
<evidence type="ECO:0000256" key="3">
    <source>
        <dbReference type="ARBA" id="ARBA00019015"/>
    </source>
</evidence>
<dbReference type="PANTHER" id="PTHR30435:SF1">
    <property type="entry name" value="FLAGELLAR HOOK PROTEIN FLGE"/>
    <property type="match status" value="1"/>
</dbReference>
<dbReference type="InterPro" id="IPR010930">
    <property type="entry name" value="Flg_bb/hook_C_dom"/>
</dbReference>
<dbReference type="Proteomes" id="UP000035444">
    <property type="component" value="Unassembled WGS sequence"/>
</dbReference>
<dbReference type="GO" id="GO:0071978">
    <property type="term" value="P:bacterial-type flagellum-dependent swarming motility"/>
    <property type="evidence" value="ECO:0007669"/>
    <property type="project" value="TreeGrafter"/>
</dbReference>
<evidence type="ECO:0000259" key="6">
    <source>
        <dbReference type="Pfam" id="PF00460"/>
    </source>
</evidence>
<evidence type="ECO:0000313" key="11">
    <source>
        <dbReference type="Proteomes" id="UP000035444"/>
    </source>
</evidence>
<evidence type="ECO:0000256" key="5">
    <source>
        <dbReference type="RuleBase" id="RU362116"/>
    </source>
</evidence>
<feature type="domain" description="Flagellar hook protein FlgE D2" evidence="8">
    <location>
        <begin position="296"/>
        <end position="422"/>
    </location>
</feature>
<evidence type="ECO:0000313" key="10">
    <source>
        <dbReference type="EMBL" id="KLN59033.1"/>
    </source>
</evidence>
<comment type="similarity">
    <text evidence="2 5">Belongs to the flagella basal body rod proteins family.</text>
</comment>
<evidence type="ECO:0000256" key="4">
    <source>
        <dbReference type="ARBA" id="ARBA00023143"/>
    </source>
</evidence>
<comment type="caution">
    <text evidence="10">The sequence shown here is derived from an EMBL/GenBank/DDBJ whole genome shotgun (WGS) entry which is preliminary data.</text>
</comment>
<dbReference type="GO" id="GO:0005829">
    <property type="term" value="C:cytosol"/>
    <property type="evidence" value="ECO:0007669"/>
    <property type="project" value="TreeGrafter"/>
</dbReference>
<dbReference type="OrthoDB" id="8372879at2"/>
<dbReference type="RefSeq" id="WP_047765992.1">
    <property type="nucleotide sequence ID" value="NZ_LAQL01000021.1"/>
</dbReference>
<evidence type="ECO:0000259" key="9">
    <source>
        <dbReference type="Pfam" id="PF22692"/>
    </source>
</evidence>
<dbReference type="InterPro" id="IPR037925">
    <property type="entry name" value="FlgE/F/G-like"/>
</dbReference>
<organism evidence="10 11">
    <name type="scientific">Kiloniella spongiae</name>
    <dbReference type="NCBI Taxonomy" id="1489064"/>
    <lineage>
        <taxon>Bacteria</taxon>
        <taxon>Pseudomonadati</taxon>
        <taxon>Pseudomonadota</taxon>
        <taxon>Alphaproteobacteria</taxon>
        <taxon>Rhodospirillales</taxon>
        <taxon>Kiloniellaceae</taxon>
        <taxon>Kiloniella</taxon>
    </lineage>
</organism>
<accession>A0A0H2M9P9</accession>
<evidence type="ECO:0000259" key="7">
    <source>
        <dbReference type="Pfam" id="PF06429"/>
    </source>
</evidence>
<dbReference type="InterPro" id="IPR037058">
    <property type="entry name" value="Falgellar_hook_FlgE_sf"/>
</dbReference>
<sequence>MSIYGALYSGVSGLSAQSNAMGMISDNIANVNTTGYKGVTARFSTLVAQSSSETLYAPGGVRSAPLRNIDKQGQLQGTASATDLAVAGKGFFVVADRAGNTTGTQYLFSRAGSFRPNASGDLVNAGGYYLQGWPITPGSSTPTSGSTFTGLQTVNIANLNGTARATTNLELSLNLPSTVLPTEQTSDVLIEANLNSAAVAGTTHDVVTSVNDPTGVAQPVTYRWTKLVAANQWSFEALAPGGGSVNNGGPTNVVFDPATGRPTSGFPPPDPLYTWNNGSTSTIDIASYGNGITETAAASASSATQYNDQYVATTQVIDDLGNTHDLQLAFTKTAPNDWSMTVLNPTLNGATSGIVANLPRTIQFSGGVPSLINMPPITIDWSIGTTGATNSTIALDPGTVGAAGGIIQFSGNFILNSAEQDGVTFGNFRGVSVSEEGVVTALFDNGEQLDIAQIPLGMFPNPNGLEGRTGNAYSATAESGNFLLNRPKIGGAGLIASSSLEASNVDLAEEFTKMIVTQQAYSASSKIITTADEMLDELIRIAR</sequence>
<evidence type="ECO:0000256" key="1">
    <source>
        <dbReference type="ARBA" id="ARBA00004117"/>
    </source>
</evidence>
<dbReference type="InterPro" id="IPR011491">
    <property type="entry name" value="FlgE_D2"/>
</dbReference>
<keyword evidence="4 5" id="KW-0975">Bacterial flagellum</keyword>
<gene>
    <name evidence="10" type="ORF">WH96_19875</name>
</gene>
<dbReference type="InterPro" id="IPR019776">
    <property type="entry name" value="Flagellar_basal_body_rod_CS"/>
</dbReference>
<dbReference type="Pfam" id="PF07559">
    <property type="entry name" value="FlgE_D2"/>
    <property type="match status" value="1"/>
</dbReference>
<evidence type="ECO:0000259" key="8">
    <source>
        <dbReference type="Pfam" id="PF07559"/>
    </source>
</evidence>
<feature type="domain" description="Flagellar basal-body/hook protein C-terminal" evidence="7">
    <location>
        <begin position="497"/>
        <end position="541"/>
    </location>
</feature>
<dbReference type="InterPro" id="IPR020013">
    <property type="entry name" value="Flagellar_FlgE/F/G"/>
</dbReference>
<evidence type="ECO:0000256" key="2">
    <source>
        <dbReference type="ARBA" id="ARBA00009677"/>
    </source>
</evidence>
<reference evidence="10 11" key="1">
    <citation type="submission" date="2015-03" db="EMBL/GenBank/DDBJ databases">
        <title>Genome Sequence of Kiloniella spongiae MEBiC09566, isolated from a marine sponge.</title>
        <authorList>
            <person name="Shao Z."/>
            <person name="Wang L."/>
            <person name="Li X."/>
        </authorList>
    </citation>
    <scope>NUCLEOTIDE SEQUENCE [LARGE SCALE GENOMIC DNA]</scope>
    <source>
        <strain evidence="10 11">MEBiC09566</strain>
    </source>
</reference>
<keyword evidence="11" id="KW-1185">Reference proteome</keyword>
<dbReference type="PROSITE" id="PS00588">
    <property type="entry name" value="FLAGELLA_BB_ROD"/>
    <property type="match status" value="1"/>
</dbReference>
<dbReference type="GO" id="GO:0009425">
    <property type="term" value="C:bacterial-type flagellum basal body"/>
    <property type="evidence" value="ECO:0007669"/>
    <property type="project" value="UniProtKB-SubCell"/>
</dbReference>
<dbReference type="Pfam" id="PF22692">
    <property type="entry name" value="LlgE_F_G_D1"/>
    <property type="match status" value="1"/>
</dbReference>
<dbReference type="NCBIfam" id="TIGR03506">
    <property type="entry name" value="FlgEFG_subfam"/>
    <property type="match status" value="2"/>
</dbReference>
<name>A0A0H2M9P9_9PROT</name>
<dbReference type="Pfam" id="PF06429">
    <property type="entry name" value="Flg_bbr_C"/>
    <property type="match status" value="1"/>
</dbReference>
<comment type="function">
    <text evidence="5">A flexible structure which links the flagellar filament to the drive apparatus in the basal body.</text>
</comment>
<dbReference type="STRING" id="1489064.WH96_19875"/>